<proteinExistence type="predicted"/>
<dbReference type="Gene3D" id="3.40.50.2300">
    <property type="match status" value="1"/>
</dbReference>
<comment type="caution">
    <text evidence="4">The sequence shown here is derived from an EMBL/GenBank/DDBJ whole genome shotgun (WGS) entry which is preliminary data.</text>
</comment>
<dbReference type="InterPro" id="IPR001789">
    <property type="entry name" value="Sig_transdc_resp-reg_receiver"/>
</dbReference>
<dbReference type="AlphaFoldDB" id="A0A437LZR3"/>
<feature type="modified residue" description="4-aspartylphosphate" evidence="2">
    <location>
        <position position="61"/>
    </location>
</feature>
<dbReference type="InterPro" id="IPR050595">
    <property type="entry name" value="Bact_response_regulator"/>
</dbReference>
<keyword evidence="1 2" id="KW-0597">Phosphoprotein</keyword>
<evidence type="ECO:0000313" key="5">
    <source>
        <dbReference type="Proteomes" id="UP000282971"/>
    </source>
</evidence>
<keyword evidence="5" id="KW-1185">Reference proteome</keyword>
<dbReference type="RefSeq" id="WP_127744925.1">
    <property type="nucleotide sequence ID" value="NZ_SACN01000002.1"/>
</dbReference>
<dbReference type="PANTHER" id="PTHR44591:SF25">
    <property type="entry name" value="CHEMOTAXIS TWO-COMPONENT RESPONSE REGULATOR"/>
    <property type="match status" value="1"/>
</dbReference>
<dbReference type="SMART" id="SM00448">
    <property type="entry name" value="REC"/>
    <property type="match status" value="1"/>
</dbReference>
<evidence type="ECO:0000256" key="2">
    <source>
        <dbReference type="PROSITE-ProRule" id="PRU00169"/>
    </source>
</evidence>
<sequence length="133" mass="14616">MAPQGSSVLQPVIAVVDDDVGMRDALSELIEVLDFQSRTFDGGRSLLASYQPGAFDCVVSDMRMPGMDGLELQRRLRELDDNLPLIFVTSYDDDITRARALELGARNVLVKPVNADRLLDELVAALESRPPKA</sequence>
<dbReference type="OrthoDB" id="9782655at2"/>
<dbReference type="GO" id="GO:0000160">
    <property type="term" value="P:phosphorelay signal transduction system"/>
    <property type="evidence" value="ECO:0007669"/>
    <property type="project" value="InterPro"/>
</dbReference>
<protein>
    <submittedName>
        <fullName evidence="4">Response regulator</fullName>
    </submittedName>
</protein>
<dbReference type="PROSITE" id="PS50110">
    <property type="entry name" value="RESPONSE_REGULATORY"/>
    <property type="match status" value="1"/>
</dbReference>
<organism evidence="4 5">
    <name type="scientific">Sphingomonas crocodyli</name>
    <dbReference type="NCBI Taxonomy" id="1979270"/>
    <lineage>
        <taxon>Bacteria</taxon>
        <taxon>Pseudomonadati</taxon>
        <taxon>Pseudomonadota</taxon>
        <taxon>Alphaproteobacteria</taxon>
        <taxon>Sphingomonadales</taxon>
        <taxon>Sphingomonadaceae</taxon>
        <taxon>Sphingomonas</taxon>
    </lineage>
</organism>
<reference evidence="4 5" key="1">
    <citation type="submission" date="2019-01" db="EMBL/GenBank/DDBJ databases">
        <authorList>
            <person name="Chen W.-M."/>
        </authorList>
    </citation>
    <scope>NUCLEOTIDE SEQUENCE [LARGE SCALE GENOMIC DNA]</scope>
    <source>
        <strain evidence="4 5">CCP-7</strain>
    </source>
</reference>
<dbReference type="InterPro" id="IPR011006">
    <property type="entry name" value="CheY-like_superfamily"/>
</dbReference>
<dbReference type="EMBL" id="SACN01000002">
    <property type="protein sequence ID" value="RVT90910.1"/>
    <property type="molecule type" value="Genomic_DNA"/>
</dbReference>
<gene>
    <name evidence="4" type="ORF">EOD43_15330</name>
</gene>
<dbReference type="SUPFAM" id="SSF52172">
    <property type="entry name" value="CheY-like"/>
    <property type="match status" value="1"/>
</dbReference>
<dbReference type="Pfam" id="PF00072">
    <property type="entry name" value="Response_reg"/>
    <property type="match status" value="1"/>
</dbReference>
<feature type="domain" description="Response regulatory" evidence="3">
    <location>
        <begin position="12"/>
        <end position="126"/>
    </location>
</feature>
<name>A0A437LZR3_9SPHN</name>
<evidence type="ECO:0000256" key="1">
    <source>
        <dbReference type="ARBA" id="ARBA00022553"/>
    </source>
</evidence>
<evidence type="ECO:0000313" key="4">
    <source>
        <dbReference type="EMBL" id="RVT90910.1"/>
    </source>
</evidence>
<evidence type="ECO:0000259" key="3">
    <source>
        <dbReference type="PROSITE" id="PS50110"/>
    </source>
</evidence>
<accession>A0A437LZR3</accession>
<dbReference type="Proteomes" id="UP000282971">
    <property type="component" value="Unassembled WGS sequence"/>
</dbReference>
<dbReference type="PANTHER" id="PTHR44591">
    <property type="entry name" value="STRESS RESPONSE REGULATOR PROTEIN 1"/>
    <property type="match status" value="1"/>
</dbReference>